<proteinExistence type="predicted"/>
<dbReference type="Proteomes" id="UP000022311">
    <property type="component" value="Unassembled WGS sequence"/>
</dbReference>
<organism evidence="1 2">
    <name type="scientific">Providencia alcalifaciens 205/92</name>
    <dbReference type="NCBI Taxonomy" id="1256988"/>
    <lineage>
        <taxon>Bacteria</taxon>
        <taxon>Pseudomonadati</taxon>
        <taxon>Pseudomonadota</taxon>
        <taxon>Gammaproteobacteria</taxon>
        <taxon>Enterobacterales</taxon>
        <taxon>Morganellaceae</taxon>
        <taxon>Providencia</taxon>
    </lineage>
</organism>
<reference evidence="1 2" key="1">
    <citation type="submission" date="2014-01" db="EMBL/GenBank/DDBJ databases">
        <authorList>
            <person name="Durkin A.S."/>
            <person name="McCorrison J."/>
            <person name="Torralba M."/>
            <person name="Gillis M."/>
            <person name="Haft D.H."/>
            <person name="Methe B."/>
            <person name="Sutton G."/>
            <person name="Nelson K.E."/>
        </authorList>
    </citation>
    <scope>NUCLEOTIDE SEQUENCE [LARGE SCALE GENOMIC DNA]</scope>
    <source>
        <strain evidence="1 2">205/92</strain>
    </source>
</reference>
<gene>
    <name evidence="1" type="ORF">HMPREF1563_2480</name>
</gene>
<name>A0AAV3MAV0_9GAMM</name>
<dbReference type="EMBL" id="JALD01000010">
    <property type="protein sequence ID" value="EUD12524.1"/>
    <property type="molecule type" value="Genomic_DNA"/>
</dbReference>
<protein>
    <submittedName>
        <fullName evidence="1">Uncharacterized protein</fullName>
    </submittedName>
</protein>
<comment type="caution">
    <text evidence="1">The sequence shown here is derived from an EMBL/GenBank/DDBJ whole genome shotgun (WGS) entry which is preliminary data.</text>
</comment>
<dbReference type="AlphaFoldDB" id="A0AAV3MAV0"/>
<accession>A0AAV3MAV0</accession>
<evidence type="ECO:0000313" key="1">
    <source>
        <dbReference type="EMBL" id="EUD12524.1"/>
    </source>
</evidence>
<evidence type="ECO:0000313" key="2">
    <source>
        <dbReference type="Proteomes" id="UP000022311"/>
    </source>
</evidence>
<sequence>MGSVKNSIIKPIIWLFIGKKIPEKGFPVFVLDDENIDYSAYYS</sequence>